<feature type="compositionally biased region" description="Basic and acidic residues" evidence="26">
    <location>
        <begin position="747"/>
        <end position="761"/>
    </location>
</feature>
<dbReference type="SMART" id="SM00219">
    <property type="entry name" value="TyrKc"/>
    <property type="match status" value="1"/>
</dbReference>
<dbReference type="GO" id="GO:0007155">
    <property type="term" value="P:cell adhesion"/>
    <property type="evidence" value="ECO:0007669"/>
    <property type="project" value="UniProtKB-KW"/>
</dbReference>
<feature type="compositionally biased region" description="Basic and acidic residues" evidence="26">
    <location>
        <begin position="581"/>
        <end position="601"/>
    </location>
</feature>
<evidence type="ECO:0000313" key="30">
    <source>
        <dbReference type="Ensembl" id="ENSMCSP00000018080.1"/>
    </source>
</evidence>
<evidence type="ECO:0000256" key="17">
    <source>
        <dbReference type="ARBA" id="ARBA00023137"/>
    </source>
</evidence>
<organism evidence="30 31">
    <name type="scientific">Malurus cyaneus samueli</name>
    <dbReference type="NCBI Taxonomy" id="2593467"/>
    <lineage>
        <taxon>Eukaryota</taxon>
        <taxon>Metazoa</taxon>
        <taxon>Chordata</taxon>
        <taxon>Craniata</taxon>
        <taxon>Vertebrata</taxon>
        <taxon>Euteleostomi</taxon>
        <taxon>Archelosauria</taxon>
        <taxon>Archosauria</taxon>
        <taxon>Dinosauria</taxon>
        <taxon>Saurischia</taxon>
        <taxon>Theropoda</taxon>
        <taxon>Coelurosauria</taxon>
        <taxon>Aves</taxon>
        <taxon>Neognathae</taxon>
        <taxon>Neoaves</taxon>
        <taxon>Telluraves</taxon>
        <taxon>Australaves</taxon>
        <taxon>Passeriformes</taxon>
        <taxon>Meliphagoidea</taxon>
        <taxon>Maluridae</taxon>
        <taxon>Malurus</taxon>
    </lineage>
</organism>
<dbReference type="PRINTS" id="PR00401">
    <property type="entry name" value="SH2DOMAIN"/>
</dbReference>
<dbReference type="CDD" id="cd09935">
    <property type="entry name" value="SH2_ABL"/>
    <property type="match status" value="1"/>
</dbReference>
<keyword evidence="12" id="KW-0460">Magnesium</keyword>
<evidence type="ECO:0000256" key="25">
    <source>
        <dbReference type="RuleBase" id="RU362096"/>
    </source>
</evidence>
<dbReference type="PRINTS" id="PR00109">
    <property type="entry name" value="TYRKINASE"/>
</dbReference>
<feature type="domain" description="Protein kinase" evidence="29">
    <location>
        <begin position="225"/>
        <end position="454"/>
    </location>
</feature>
<evidence type="ECO:0000256" key="4">
    <source>
        <dbReference type="ARBA" id="ARBA00022490"/>
    </source>
</evidence>
<feature type="binding site" evidence="24">
    <location>
        <position position="254"/>
    </location>
    <ligand>
        <name>ATP</name>
        <dbReference type="ChEBI" id="CHEBI:30616"/>
    </ligand>
</feature>
<evidence type="ECO:0000256" key="22">
    <source>
        <dbReference type="PROSITE-ProRule" id="PRU00191"/>
    </source>
</evidence>
<dbReference type="Gene3D" id="1.10.510.10">
    <property type="entry name" value="Transferase(Phosphotransferase) domain 1"/>
    <property type="match status" value="1"/>
</dbReference>
<feature type="compositionally biased region" description="Basic and acidic residues" evidence="26">
    <location>
        <begin position="714"/>
        <end position="733"/>
    </location>
</feature>
<dbReference type="InterPro" id="IPR036860">
    <property type="entry name" value="SH2_dom_sf"/>
</dbReference>
<feature type="region of interest" description="Disordered" evidence="26">
    <location>
        <begin position="484"/>
        <end position="535"/>
    </location>
</feature>
<evidence type="ECO:0000256" key="10">
    <source>
        <dbReference type="ARBA" id="ARBA00022777"/>
    </source>
</evidence>
<keyword evidence="8" id="KW-0479">Metal-binding</keyword>
<evidence type="ECO:0000256" key="20">
    <source>
        <dbReference type="ARBA" id="ARBA00023288"/>
    </source>
</evidence>
<dbReference type="Pfam" id="PF08919">
    <property type="entry name" value="F_actin_bind"/>
    <property type="match status" value="1"/>
</dbReference>
<evidence type="ECO:0000259" key="27">
    <source>
        <dbReference type="PROSITE" id="PS50001"/>
    </source>
</evidence>
<evidence type="ECO:0000256" key="21">
    <source>
        <dbReference type="ARBA" id="ARBA00051245"/>
    </source>
</evidence>
<dbReference type="AlphaFoldDB" id="A0A8C5U7Y8"/>
<evidence type="ECO:0000256" key="13">
    <source>
        <dbReference type="ARBA" id="ARBA00022843"/>
    </source>
</evidence>
<keyword evidence="15" id="KW-0007">Acetylation</keyword>
<keyword evidence="18" id="KW-0464">Manganese</keyword>
<feature type="compositionally biased region" description="Low complexity" evidence="26">
    <location>
        <begin position="624"/>
        <end position="639"/>
    </location>
</feature>
<dbReference type="GO" id="GO:0030145">
    <property type="term" value="F:manganese ion binding"/>
    <property type="evidence" value="ECO:0007669"/>
    <property type="project" value="UniProtKB-ARBA"/>
</dbReference>
<dbReference type="InterPro" id="IPR020635">
    <property type="entry name" value="Tyr_kinase_cat_dom"/>
</dbReference>
<comment type="catalytic activity">
    <reaction evidence="21 25">
        <text>L-tyrosyl-[protein] + ATP = O-phospho-L-tyrosyl-[protein] + ADP + H(+)</text>
        <dbReference type="Rhea" id="RHEA:10596"/>
        <dbReference type="Rhea" id="RHEA-COMP:10136"/>
        <dbReference type="Rhea" id="RHEA-COMP:20101"/>
        <dbReference type="ChEBI" id="CHEBI:15378"/>
        <dbReference type="ChEBI" id="CHEBI:30616"/>
        <dbReference type="ChEBI" id="CHEBI:46858"/>
        <dbReference type="ChEBI" id="CHEBI:61978"/>
        <dbReference type="ChEBI" id="CHEBI:456216"/>
        <dbReference type="EC" id="2.7.10.2"/>
    </reaction>
</comment>
<proteinExistence type="inferred from homology"/>
<dbReference type="PROSITE" id="PS50011">
    <property type="entry name" value="PROTEIN_KINASE_DOM"/>
    <property type="match status" value="1"/>
</dbReference>
<dbReference type="Proteomes" id="UP000694560">
    <property type="component" value="Unplaced"/>
</dbReference>
<dbReference type="GO" id="GO:0005524">
    <property type="term" value="F:ATP binding"/>
    <property type="evidence" value="ECO:0007669"/>
    <property type="project" value="UniProtKB-UniRule"/>
</dbReference>
<dbReference type="SUPFAM" id="SSF56112">
    <property type="entry name" value="Protein kinase-like (PK-like)"/>
    <property type="match status" value="1"/>
</dbReference>
<dbReference type="SUPFAM" id="SSF55550">
    <property type="entry name" value="SH2 domain"/>
    <property type="match status" value="1"/>
</dbReference>
<evidence type="ECO:0000256" key="16">
    <source>
        <dbReference type="ARBA" id="ARBA00022999"/>
    </source>
</evidence>
<keyword evidence="19" id="KW-0206">Cytoskeleton</keyword>
<keyword evidence="10 25" id="KW-0418">Kinase</keyword>
<dbReference type="GO" id="GO:0007165">
    <property type="term" value="P:signal transduction"/>
    <property type="evidence" value="ECO:0007669"/>
    <property type="project" value="UniProtKB-ARBA"/>
</dbReference>
<keyword evidence="5" id="KW-0597">Phosphoprotein</keyword>
<dbReference type="Pfam" id="PF07714">
    <property type="entry name" value="PK_Tyr_Ser-Thr"/>
    <property type="match status" value="1"/>
</dbReference>
<dbReference type="CDD" id="cd11850">
    <property type="entry name" value="SH3_Abl"/>
    <property type="match status" value="1"/>
</dbReference>
<dbReference type="InterPro" id="IPR000980">
    <property type="entry name" value="SH2"/>
</dbReference>
<dbReference type="SMART" id="SM00808">
    <property type="entry name" value="FABD"/>
    <property type="match status" value="1"/>
</dbReference>
<evidence type="ECO:0000256" key="19">
    <source>
        <dbReference type="ARBA" id="ARBA00023212"/>
    </source>
</evidence>
<evidence type="ECO:0000256" key="2">
    <source>
        <dbReference type="ARBA" id="ARBA00004245"/>
    </source>
</evidence>
<keyword evidence="13" id="KW-0832">Ubl conjugation</keyword>
<evidence type="ECO:0000256" key="3">
    <source>
        <dbReference type="ARBA" id="ARBA00022443"/>
    </source>
</evidence>
<keyword evidence="7" id="KW-0519">Myristate</keyword>
<dbReference type="Pfam" id="PF00017">
    <property type="entry name" value="SH2"/>
    <property type="match status" value="1"/>
</dbReference>
<comment type="cofactor">
    <cofactor evidence="1">
        <name>Mg(2+)</name>
        <dbReference type="ChEBI" id="CHEBI:18420"/>
    </cofactor>
</comment>
<evidence type="ECO:0000256" key="7">
    <source>
        <dbReference type="ARBA" id="ARBA00022707"/>
    </source>
</evidence>
<dbReference type="GO" id="GO:0015629">
    <property type="term" value="C:actin cytoskeleton"/>
    <property type="evidence" value="ECO:0007669"/>
    <property type="project" value="UniProtKB-ARBA"/>
</dbReference>
<reference evidence="30" key="1">
    <citation type="submission" date="2025-08" db="UniProtKB">
        <authorList>
            <consortium name="Ensembl"/>
        </authorList>
    </citation>
    <scope>IDENTIFICATION</scope>
</reference>
<dbReference type="InterPro" id="IPR000719">
    <property type="entry name" value="Prot_kinase_dom"/>
</dbReference>
<keyword evidence="20" id="KW-0449">Lipoprotein</keyword>
<dbReference type="FunFam" id="1.20.120.330:FF:000003">
    <property type="entry name" value="Tyrosine-protein kinase"/>
    <property type="match status" value="1"/>
</dbReference>
<comment type="subcellular location">
    <subcellularLocation>
        <location evidence="2">Cytoplasm</location>
        <location evidence="2">Cytoskeleton</location>
    </subcellularLocation>
</comment>
<feature type="compositionally biased region" description="Polar residues" evidence="26">
    <location>
        <begin position="699"/>
        <end position="711"/>
    </location>
</feature>
<dbReference type="SMART" id="SM00326">
    <property type="entry name" value="SH3"/>
    <property type="match status" value="1"/>
</dbReference>
<dbReference type="InterPro" id="IPR015015">
    <property type="entry name" value="F-actin-binding"/>
</dbReference>
<dbReference type="PROSITE" id="PS00107">
    <property type="entry name" value="PROTEIN_KINASE_ATP"/>
    <property type="match status" value="1"/>
</dbReference>
<dbReference type="FunFam" id="3.30.200.20:FF:000037">
    <property type="entry name" value="Tyrosine-protein kinase"/>
    <property type="match status" value="1"/>
</dbReference>
<evidence type="ECO:0000259" key="29">
    <source>
        <dbReference type="PROSITE" id="PS50011"/>
    </source>
</evidence>
<dbReference type="Gene3D" id="1.20.120.330">
    <property type="entry name" value="Nucleotidyltransferases domain 2"/>
    <property type="match status" value="1"/>
</dbReference>
<dbReference type="FunFam" id="2.30.30.40:FF:000010">
    <property type="entry name" value="Tyrosine-protein kinase"/>
    <property type="match status" value="1"/>
</dbReference>
<evidence type="ECO:0000313" key="31">
    <source>
        <dbReference type="Proteomes" id="UP000694560"/>
    </source>
</evidence>
<evidence type="ECO:0000256" key="26">
    <source>
        <dbReference type="SAM" id="MobiDB-lite"/>
    </source>
</evidence>
<keyword evidence="17 25" id="KW-0829">Tyrosine-protein kinase</keyword>
<dbReference type="InterPro" id="IPR036028">
    <property type="entry name" value="SH3-like_dom_sf"/>
</dbReference>
<evidence type="ECO:0000256" key="18">
    <source>
        <dbReference type="ARBA" id="ARBA00023211"/>
    </source>
</evidence>
<dbReference type="GO" id="GO:0004715">
    <property type="term" value="F:non-membrane spanning protein tyrosine kinase activity"/>
    <property type="evidence" value="ECO:0007669"/>
    <property type="project" value="UniProtKB-EC"/>
</dbReference>
<keyword evidence="3 23" id="KW-0728">SH3 domain</keyword>
<dbReference type="GO" id="GO:0000287">
    <property type="term" value="F:magnesium ion binding"/>
    <property type="evidence" value="ECO:0007669"/>
    <property type="project" value="UniProtKB-ARBA"/>
</dbReference>
<evidence type="ECO:0000256" key="23">
    <source>
        <dbReference type="PROSITE-ProRule" id="PRU00192"/>
    </source>
</evidence>
<evidence type="ECO:0000256" key="15">
    <source>
        <dbReference type="ARBA" id="ARBA00022990"/>
    </source>
</evidence>
<feature type="domain" description="SH3" evidence="28">
    <location>
        <begin position="44"/>
        <end position="104"/>
    </location>
</feature>
<keyword evidence="31" id="KW-1185">Reference proteome</keyword>
<evidence type="ECO:0000256" key="24">
    <source>
        <dbReference type="PROSITE-ProRule" id="PRU10141"/>
    </source>
</evidence>
<evidence type="ECO:0000256" key="5">
    <source>
        <dbReference type="ARBA" id="ARBA00022553"/>
    </source>
</evidence>
<dbReference type="InterPro" id="IPR017441">
    <property type="entry name" value="Protein_kinase_ATP_BS"/>
</dbReference>
<reference evidence="30" key="2">
    <citation type="submission" date="2025-09" db="UniProtKB">
        <authorList>
            <consortium name="Ensembl"/>
        </authorList>
    </citation>
    <scope>IDENTIFICATION</scope>
</reference>
<dbReference type="PROSITE" id="PS50001">
    <property type="entry name" value="SH2"/>
    <property type="match status" value="1"/>
</dbReference>
<keyword evidence="4" id="KW-0963">Cytoplasm</keyword>
<dbReference type="InterPro" id="IPR035837">
    <property type="entry name" value="ABL_SH2"/>
</dbReference>
<keyword evidence="11 24" id="KW-0067">ATP-binding</keyword>
<dbReference type="PANTHER" id="PTHR24418">
    <property type="entry name" value="TYROSINE-PROTEIN KINASE"/>
    <property type="match status" value="1"/>
</dbReference>
<evidence type="ECO:0000256" key="12">
    <source>
        <dbReference type="ARBA" id="ARBA00022842"/>
    </source>
</evidence>
<dbReference type="Gene3D" id="2.30.30.40">
    <property type="entry name" value="SH3 Domains"/>
    <property type="match status" value="1"/>
</dbReference>
<name>A0A8C5U7Y8_9PASS</name>
<evidence type="ECO:0000256" key="8">
    <source>
        <dbReference type="ARBA" id="ARBA00022723"/>
    </source>
</evidence>
<feature type="domain" description="SH2" evidence="27">
    <location>
        <begin position="110"/>
        <end position="200"/>
    </location>
</feature>
<evidence type="ECO:0000256" key="9">
    <source>
        <dbReference type="ARBA" id="ARBA00022741"/>
    </source>
</evidence>
<dbReference type="GO" id="GO:0030155">
    <property type="term" value="P:regulation of cell adhesion"/>
    <property type="evidence" value="ECO:0007669"/>
    <property type="project" value="UniProtKB-ARBA"/>
</dbReference>
<dbReference type="Gene3D" id="3.30.200.20">
    <property type="entry name" value="Phosphorylase Kinase, domain 1"/>
    <property type="match status" value="1"/>
</dbReference>
<keyword evidence="6 25" id="KW-0808">Transferase</keyword>
<dbReference type="EC" id="2.7.10.2" evidence="25"/>
<keyword evidence="16 22" id="KW-0727">SH2 domain</keyword>
<dbReference type="Gene3D" id="3.30.505.10">
    <property type="entry name" value="SH2 domain"/>
    <property type="match status" value="1"/>
</dbReference>
<accession>A0A8C5U7Y8</accession>
<dbReference type="FunFam" id="1.10.510.10:FF:001592">
    <property type="entry name" value="Peripheral plasma membrane protein CASK"/>
    <property type="match status" value="1"/>
</dbReference>
<dbReference type="InterPro" id="IPR008266">
    <property type="entry name" value="Tyr_kinase_AS"/>
</dbReference>
<evidence type="ECO:0000256" key="14">
    <source>
        <dbReference type="ARBA" id="ARBA00022889"/>
    </source>
</evidence>
<dbReference type="PROSITE" id="PS50002">
    <property type="entry name" value="SH3"/>
    <property type="match status" value="1"/>
</dbReference>
<evidence type="ECO:0000256" key="6">
    <source>
        <dbReference type="ARBA" id="ARBA00022679"/>
    </source>
</evidence>
<evidence type="ECO:0000259" key="28">
    <source>
        <dbReference type="PROSITE" id="PS50002"/>
    </source>
</evidence>
<feature type="region of interest" description="Disordered" evidence="26">
    <location>
        <begin position="564"/>
        <end position="954"/>
    </location>
</feature>
<dbReference type="PROSITE" id="PS00109">
    <property type="entry name" value="PROTEIN_KINASE_TYR"/>
    <property type="match status" value="1"/>
</dbReference>
<evidence type="ECO:0000256" key="11">
    <source>
        <dbReference type="ARBA" id="ARBA00022840"/>
    </source>
</evidence>
<dbReference type="SMART" id="SM00252">
    <property type="entry name" value="SH2"/>
    <property type="match status" value="1"/>
</dbReference>
<dbReference type="FunFam" id="3.30.505.10:FF:000004">
    <property type="entry name" value="Tyrosine-protein kinase"/>
    <property type="match status" value="1"/>
</dbReference>
<dbReference type="Pfam" id="PF00018">
    <property type="entry name" value="SH3_1"/>
    <property type="match status" value="1"/>
</dbReference>
<dbReference type="InterPro" id="IPR001245">
    <property type="entry name" value="Ser-Thr/Tyr_kinase_cat_dom"/>
</dbReference>
<dbReference type="Ensembl" id="ENSMCST00000018539.1">
    <property type="protein sequence ID" value="ENSMCSP00000018080.1"/>
    <property type="gene ID" value="ENSMCSG00000012695.1"/>
</dbReference>
<evidence type="ECO:0000256" key="1">
    <source>
        <dbReference type="ARBA" id="ARBA00001946"/>
    </source>
</evidence>
<dbReference type="SUPFAM" id="SSF50044">
    <property type="entry name" value="SH3-domain"/>
    <property type="match status" value="1"/>
</dbReference>
<feature type="compositionally biased region" description="Basic and acidic residues" evidence="26">
    <location>
        <begin position="498"/>
        <end position="527"/>
    </location>
</feature>
<dbReference type="GO" id="GO:2000145">
    <property type="term" value="P:regulation of cell motility"/>
    <property type="evidence" value="ECO:0007669"/>
    <property type="project" value="UniProtKB-ARBA"/>
</dbReference>
<dbReference type="InterPro" id="IPR001452">
    <property type="entry name" value="SH3_domain"/>
</dbReference>
<keyword evidence="14" id="KW-0130">Cell adhesion</keyword>
<feature type="compositionally biased region" description="Low complexity" evidence="26">
    <location>
        <begin position="926"/>
        <end position="948"/>
    </location>
</feature>
<dbReference type="InterPro" id="IPR050198">
    <property type="entry name" value="Non-receptor_tyrosine_kinases"/>
</dbReference>
<dbReference type="InterPro" id="IPR011009">
    <property type="entry name" value="Kinase-like_dom_sf"/>
</dbReference>
<dbReference type="OrthoDB" id="98077at2759"/>
<protein>
    <recommendedName>
        <fullName evidence="25">Tyrosine-protein kinase</fullName>
        <ecNumber evidence="25">2.7.10.2</ecNumber>
    </recommendedName>
</protein>
<comment type="similarity">
    <text evidence="25">Belongs to the protein kinase superfamily. Tyr protein kinase family.</text>
</comment>
<keyword evidence="9 24" id="KW-0547">Nucleotide-binding</keyword>
<dbReference type="GO" id="GO:0005737">
    <property type="term" value="C:cytoplasm"/>
    <property type="evidence" value="ECO:0007669"/>
    <property type="project" value="UniProtKB-ARBA"/>
</dbReference>
<sequence length="1086" mass="118424">MWQEICIKALSISRPVVSDFEPQGLSEAARWNSKENLLSCPSENDPHLFVALYDFVASGDNTLSITKGEKLRVLGYNHNGEWCEAQTKNGQGWVPSNYITPVNSLEKHSWYHGPVSRNAAEYLLSSGINGSFLVRESESSPGQRSISLRYEGRVYHYRINTASDGKLYVSSESRFNTLAELVHHHSTVADGLITTLHYPAPKRNKPTIYGVSPNYDKWEIERTDITMKHKLGGGQYGEVYEGVWKKYNLTVAVKTLKEDTMEVEEFLKEAAVMKEIKHPNLVQLLGVCTREPPFYIITEFMTYGNLLDYLRECNRQEVNAVVLLYMATQISSAMEYLEKKNFIHRDLAARNCLVGENHLVKVADFGLSRLMTGDTYTAHAGAKFPIKWTAPESLAYNKFSIKSDVWGKNLLLWNTSGGSSRFPGLSHVVLAEHRECWQWSPSDRPSFAEIHQAFETMFQESSISDEVEKELGKKGMRSVVSNFLQAPELPTKTRTSRRAAESKDANEGLETAHARGQGECDPLDHEPAISPLLPRKERVALESSLNEDERLLPKDKKHNLFSALIKKKKKTAPTPPKRSSSFREMDGHSERRAGGEEECRDAGNGAFIAPPADTADPSKFQSPSNGAGVTNGVVAGNSGFLSPHLRKKSSTMSSSRGVAGEEESSSNSSKRFLRSCSASCVPHGAKDTEWKSVTLPRDLQSTGRQFDSSTFGGHKSEKPALPRKRANEAKTDIAVRGTVTPPPRLLKRNEETTDDVFKDAESSPGSSPPTLTPKLGRRQPAAPPSSSGLHKDDGVKPSALGTTVTMDQGSAAKPNPAGFVGASKASSEEPRLRRLKQTSESAGKDKGKLSKLKPAPPLPLSSSSIAKPGKVSHSPSHEAAADVVSGPKSKQLTQVGEAAGSDAVKPNQSGEGVKKLGIPSVPKPQSSTKLLLSTATPAASSSSIPSAPGGDQTSSTAFIPLISTRVSLRKTRQPPERIASGTITKGVVLESTEALRLAISKNSEQMASHSAVLEAGKNLYTFCVSYVDSIQQMRNKFAFREAINKLENNLRELQICPATAGSGPAATQDFSKLLSSVKEISDIVQR</sequence>